<dbReference type="SMART" id="SM00955">
    <property type="entry name" value="RNB"/>
    <property type="match status" value="1"/>
</dbReference>
<reference evidence="11 12" key="1">
    <citation type="submission" date="2014-04" db="EMBL/GenBank/DDBJ databases">
        <title>Variable characteristics of bacteriocin-producing Streptococcus salivarius strains isolated from Malaysian subjects.</title>
        <authorList>
            <person name="Philip K."/>
            <person name="Barbour A."/>
        </authorList>
    </citation>
    <scope>NUCLEOTIDE SEQUENCE [LARGE SCALE GENOMIC DNA]</scope>
    <source>
        <strain evidence="11 12">NU10</strain>
    </source>
</reference>
<dbReference type="AlphaFoldDB" id="A0A074JBC4"/>
<dbReference type="HAMAP" id="MF_01895">
    <property type="entry name" value="RNase_R"/>
    <property type="match status" value="1"/>
</dbReference>
<dbReference type="InterPro" id="IPR040476">
    <property type="entry name" value="CSD2"/>
</dbReference>
<evidence type="ECO:0000256" key="3">
    <source>
        <dbReference type="ARBA" id="ARBA00022490"/>
    </source>
</evidence>
<comment type="subcellular location">
    <subcellularLocation>
        <location evidence="2 8">Cytoplasm</location>
    </subcellularLocation>
</comment>
<feature type="compositionally biased region" description="Basic and acidic residues" evidence="9">
    <location>
        <begin position="718"/>
        <end position="731"/>
    </location>
</feature>
<evidence type="ECO:0000256" key="8">
    <source>
        <dbReference type="HAMAP-Rule" id="MF_01895"/>
    </source>
</evidence>
<dbReference type="GO" id="GO:0005829">
    <property type="term" value="C:cytosol"/>
    <property type="evidence" value="ECO:0007669"/>
    <property type="project" value="TreeGrafter"/>
</dbReference>
<evidence type="ECO:0000259" key="10">
    <source>
        <dbReference type="PROSITE" id="PS50126"/>
    </source>
</evidence>
<evidence type="ECO:0000256" key="7">
    <source>
        <dbReference type="ARBA" id="ARBA00022884"/>
    </source>
</evidence>
<dbReference type="Pfam" id="PF00773">
    <property type="entry name" value="RNB"/>
    <property type="match status" value="1"/>
</dbReference>
<evidence type="ECO:0000256" key="1">
    <source>
        <dbReference type="ARBA" id="ARBA00001849"/>
    </source>
</evidence>
<dbReference type="Pfam" id="PF00575">
    <property type="entry name" value="S1"/>
    <property type="match status" value="1"/>
</dbReference>
<evidence type="ECO:0000256" key="2">
    <source>
        <dbReference type="ARBA" id="ARBA00004496"/>
    </source>
</evidence>
<dbReference type="PROSITE" id="PS50126">
    <property type="entry name" value="S1"/>
    <property type="match status" value="1"/>
</dbReference>
<feature type="region of interest" description="Disordered" evidence="9">
    <location>
        <begin position="718"/>
        <end position="817"/>
    </location>
</feature>
<name>A0A074JBC4_STRSL</name>
<dbReference type="Pfam" id="PF17876">
    <property type="entry name" value="CSD2"/>
    <property type="match status" value="1"/>
</dbReference>
<dbReference type="GO" id="GO:0006402">
    <property type="term" value="P:mRNA catabolic process"/>
    <property type="evidence" value="ECO:0007669"/>
    <property type="project" value="TreeGrafter"/>
</dbReference>
<dbReference type="EC" id="3.1.13.1" evidence="8"/>
<evidence type="ECO:0000313" key="12">
    <source>
        <dbReference type="Proteomes" id="UP000027855"/>
    </source>
</evidence>
<dbReference type="InterPro" id="IPR050180">
    <property type="entry name" value="RNR_Ribonuclease"/>
</dbReference>
<keyword evidence="4 8" id="KW-0540">Nuclease</keyword>
<accession>A0A074JBC4</accession>
<feature type="compositionally biased region" description="Basic and acidic residues" evidence="9">
    <location>
        <begin position="788"/>
        <end position="797"/>
    </location>
</feature>
<dbReference type="NCBIfam" id="TIGR02063">
    <property type="entry name" value="RNase_R"/>
    <property type="match status" value="1"/>
</dbReference>
<dbReference type="NCBIfam" id="TIGR00358">
    <property type="entry name" value="3_prime_RNase"/>
    <property type="match status" value="1"/>
</dbReference>
<dbReference type="GO" id="GO:0008859">
    <property type="term" value="F:exoribonuclease II activity"/>
    <property type="evidence" value="ECO:0007669"/>
    <property type="project" value="UniProtKB-UniRule"/>
</dbReference>
<keyword evidence="5 8" id="KW-0378">Hydrolase</keyword>
<sequence length="817" mass="92909">MKESIINYLKEHGKSSVNDIAQALNHAGGEKFPQLIKAISAMESKGQLRFNRDGSVSLRPKKENPNQVTVEGVFRANKNGFGFLHVDDSEDDMFIGRNDVGHAIDGDTVAVVIKKPADRLRGTAAEARVVEIVERSLKTVVGKFILSDEKEPYAGYIKSKNQKIQQPIYIKKEPVALDGTEIIKVDIEKYPNRHYDYFVGSVRDIIGHQGDTGIDVLEVLESMDIVSEFPEDVMAEAEAVPDAPSQEDLLGRVDLRQEVTFTIDGADAKDLDDAVHIKRLPNGNFELGVHIADVSYYVTEGSALNREAVARGTSVYVTDRVVPMLPERLSNGICSLNPNVDRLTQSAIMEITPKGKVVNHKICQSVINTTFRMTYSDVNEMLAGNPEKIEQFKPIMDSVSAMAELHKILEDMRERRGALNFDTSEARILVNEKGMPVDIVVRERGTAERMIESFMLAANECVAEHFAKAKLPFIYRIHEEPKAEKLQRFMDYASIFGVQIKGTANKMDQLDLQEFMARVQGKPGAEVMNMMLLRSMQQARYSEHNHGHYGLAAQYYTHFTSPIRRYPDLLVHRMIREYTNNMSQETREHFEEVIPELATSSSTLERRAIDAERVVEAMKKAEYMEEFVGQEFDGIVGSVVKFGMFVELPDTIEGLVHITTLPEFYNYNERTMTLQGEKTGKIFRVGQPIRVKLTRADKETGDIDFQYLPSEYDVTEKVDHKARQEREEKAKAFRNRGPRRDRQNGDFERRGKRGDNRNRQDGNGSKGSYDEKRKSSKKPDKRKNQNRPHNDNKGRESGRRKKKGNKPFYKDVAKKRK</sequence>
<feature type="compositionally biased region" description="Basic and acidic residues" evidence="9">
    <location>
        <begin position="808"/>
        <end position="817"/>
    </location>
</feature>
<dbReference type="RefSeq" id="WP_037604001.1">
    <property type="nucleotide sequence ID" value="NZ_JADMQU010000010.1"/>
</dbReference>
<evidence type="ECO:0000256" key="5">
    <source>
        <dbReference type="ARBA" id="ARBA00022801"/>
    </source>
</evidence>
<dbReference type="InterPro" id="IPR012340">
    <property type="entry name" value="NA-bd_OB-fold"/>
</dbReference>
<dbReference type="Gene3D" id="2.40.50.140">
    <property type="entry name" value="Nucleic acid-binding proteins"/>
    <property type="match status" value="2"/>
</dbReference>
<gene>
    <name evidence="8" type="primary">rnr</name>
    <name evidence="11" type="ORF">DL07_07510</name>
</gene>
<dbReference type="Proteomes" id="UP000027855">
    <property type="component" value="Unassembled WGS sequence"/>
</dbReference>
<dbReference type="EMBL" id="JJMT01000033">
    <property type="protein sequence ID" value="KEO43344.1"/>
    <property type="molecule type" value="Genomic_DNA"/>
</dbReference>
<evidence type="ECO:0000256" key="9">
    <source>
        <dbReference type="SAM" id="MobiDB-lite"/>
    </source>
</evidence>
<comment type="caution">
    <text evidence="11">The sequence shown here is derived from an EMBL/GenBank/DDBJ whole genome shotgun (WGS) entry which is preliminary data.</text>
</comment>
<keyword evidence="6 8" id="KW-0269">Exonuclease</keyword>
<evidence type="ECO:0000256" key="6">
    <source>
        <dbReference type="ARBA" id="ARBA00022839"/>
    </source>
</evidence>
<dbReference type="InterPro" id="IPR011805">
    <property type="entry name" value="RNase_R"/>
</dbReference>
<feature type="domain" description="S1 motif" evidence="10">
    <location>
        <begin position="629"/>
        <end position="708"/>
    </location>
</feature>
<dbReference type="InterPro" id="IPR013223">
    <property type="entry name" value="RNase_B_OB_dom"/>
</dbReference>
<evidence type="ECO:0000256" key="4">
    <source>
        <dbReference type="ARBA" id="ARBA00022722"/>
    </source>
</evidence>
<proteinExistence type="inferred from homology"/>
<dbReference type="Pfam" id="PF08206">
    <property type="entry name" value="OB_RNB"/>
    <property type="match status" value="1"/>
</dbReference>
<organism evidence="11 12">
    <name type="scientific">Streptococcus salivarius</name>
    <dbReference type="NCBI Taxonomy" id="1304"/>
    <lineage>
        <taxon>Bacteria</taxon>
        <taxon>Bacillati</taxon>
        <taxon>Bacillota</taxon>
        <taxon>Bacilli</taxon>
        <taxon>Lactobacillales</taxon>
        <taxon>Streptococcaceae</taxon>
        <taxon>Streptococcus</taxon>
    </lineage>
</organism>
<dbReference type="SUPFAM" id="SSF50249">
    <property type="entry name" value="Nucleic acid-binding proteins"/>
    <property type="match status" value="4"/>
</dbReference>
<dbReference type="InterPro" id="IPR004476">
    <property type="entry name" value="RNase_II/RNase_R"/>
</dbReference>
<feature type="compositionally biased region" description="Basic and acidic residues" evidence="9">
    <location>
        <begin position="738"/>
        <end position="760"/>
    </location>
</feature>
<dbReference type="InterPro" id="IPR001900">
    <property type="entry name" value="RNase_II/R"/>
</dbReference>
<dbReference type="PANTHER" id="PTHR23355">
    <property type="entry name" value="RIBONUCLEASE"/>
    <property type="match status" value="1"/>
</dbReference>
<comment type="similarity">
    <text evidence="8">Belongs to the RNR ribonuclease family. RNase R subfamily.</text>
</comment>
<dbReference type="InterPro" id="IPR003029">
    <property type="entry name" value="S1_domain"/>
</dbReference>
<evidence type="ECO:0000313" key="11">
    <source>
        <dbReference type="EMBL" id="KEO43344.1"/>
    </source>
</evidence>
<keyword evidence="7 8" id="KW-0694">RNA-binding</keyword>
<comment type="function">
    <text evidence="8">3'-5' exoribonuclease that releases 5'-nucleoside monophosphates and is involved in maturation of structured RNAs.</text>
</comment>
<dbReference type="PROSITE" id="PS01175">
    <property type="entry name" value="RIBONUCLEASE_II"/>
    <property type="match status" value="1"/>
</dbReference>
<feature type="compositionally biased region" description="Basic residues" evidence="9">
    <location>
        <begin position="774"/>
        <end position="786"/>
    </location>
</feature>
<keyword evidence="3 8" id="KW-0963">Cytoplasm</keyword>
<protein>
    <recommendedName>
        <fullName evidence="8">Ribonuclease R</fullName>
        <shortName evidence="8">RNase R</shortName>
        <ecNumber evidence="8">3.1.13.1</ecNumber>
    </recommendedName>
</protein>
<comment type="catalytic activity">
    <reaction evidence="1 8">
        <text>Exonucleolytic cleavage in the 3'- to 5'-direction to yield nucleoside 5'-phosphates.</text>
        <dbReference type="EC" id="3.1.13.1"/>
    </reaction>
</comment>
<dbReference type="PANTHER" id="PTHR23355:SF9">
    <property type="entry name" value="DIS3-LIKE EXONUCLEASE 2"/>
    <property type="match status" value="1"/>
</dbReference>
<dbReference type="SMART" id="SM00316">
    <property type="entry name" value="S1"/>
    <property type="match status" value="1"/>
</dbReference>
<dbReference type="GO" id="GO:0003723">
    <property type="term" value="F:RNA binding"/>
    <property type="evidence" value="ECO:0007669"/>
    <property type="project" value="UniProtKB-UniRule"/>
</dbReference>
<dbReference type="InterPro" id="IPR022966">
    <property type="entry name" value="RNase_II/R_CS"/>
</dbReference>
<dbReference type="CDD" id="cd04471">
    <property type="entry name" value="S1_RNase_R"/>
    <property type="match status" value="1"/>
</dbReference>